<dbReference type="Proteomes" id="UP000229498">
    <property type="component" value="Unassembled WGS sequence"/>
</dbReference>
<reference evidence="1 2" key="1">
    <citation type="submission" date="2017-11" db="EMBL/GenBank/DDBJ databases">
        <title>Draft genome sequence of Rhizobiales bacterium SY3-13.</title>
        <authorList>
            <person name="Sun C."/>
        </authorList>
    </citation>
    <scope>NUCLEOTIDE SEQUENCE [LARGE SCALE GENOMIC DNA]</scope>
    <source>
        <strain evidence="1 2">SY3-13</strain>
    </source>
</reference>
<keyword evidence="2" id="KW-1185">Reference proteome</keyword>
<evidence type="ECO:0000313" key="1">
    <source>
        <dbReference type="EMBL" id="PJK27868.1"/>
    </source>
</evidence>
<sequence length="80" mass="8909">MHTMTTNDPTRSAEYAEIAVEQLTVYRYVVALTDDINDPGAVALSRFTNGEEPDLGPADGEQHELTTYYIGAYQPEAEQR</sequence>
<protein>
    <submittedName>
        <fullName evidence="1">Uncharacterized protein</fullName>
    </submittedName>
</protein>
<name>A0A2M9FWM1_9PROT</name>
<gene>
    <name evidence="1" type="ORF">CVT23_20575</name>
</gene>
<organism evidence="1 2">
    <name type="scientific">Minwuia thermotolerans</name>
    <dbReference type="NCBI Taxonomy" id="2056226"/>
    <lineage>
        <taxon>Bacteria</taxon>
        <taxon>Pseudomonadati</taxon>
        <taxon>Pseudomonadota</taxon>
        <taxon>Alphaproteobacteria</taxon>
        <taxon>Minwuiales</taxon>
        <taxon>Minwuiaceae</taxon>
        <taxon>Minwuia</taxon>
    </lineage>
</organism>
<dbReference type="EMBL" id="PHIG01000054">
    <property type="protein sequence ID" value="PJK27868.1"/>
    <property type="molecule type" value="Genomic_DNA"/>
</dbReference>
<evidence type="ECO:0000313" key="2">
    <source>
        <dbReference type="Proteomes" id="UP000229498"/>
    </source>
</evidence>
<comment type="caution">
    <text evidence="1">The sequence shown here is derived from an EMBL/GenBank/DDBJ whole genome shotgun (WGS) entry which is preliminary data.</text>
</comment>
<accession>A0A2M9FWM1</accession>
<proteinExistence type="predicted"/>
<dbReference type="RefSeq" id="WP_109795693.1">
    <property type="nucleotide sequence ID" value="NZ_PHIG01000054.1"/>
</dbReference>
<dbReference type="AlphaFoldDB" id="A0A2M9FWM1"/>